<feature type="compositionally biased region" description="Basic and acidic residues" evidence="1">
    <location>
        <begin position="51"/>
        <end position="69"/>
    </location>
</feature>
<sequence>MTSKRRPDARCPLRPGEPCTLCQLDVTGPQDCPLVYLVMNDDELRAGLQETLRRGRADGDRPADRSVRS</sequence>
<dbReference type="RefSeq" id="WP_189081919.1">
    <property type="nucleotide sequence ID" value="NZ_BMMX01000034.1"/>
</dbReference>
<dbReference type="Proteomes" id="UP000656042">
    <property type="component" value="Unassembled WGS sequence"/>
</dbReference>
<keyword evidence="3" id="KW-1185">Reference proteome</keyword>
<proteinExistence type="predicted"/>
<name>A0A8J3FRC1_9ACTN</name>
<accession>A0A8J3FRC1</accession>
<evidence type="ECO:0000256" key="1">
    <source>
        <dbReference type="SAM" id="MobiDB-lite"/>
    </source>
</evidence>
<protein>
    <submittedName>
        <fullName evidence="2">Uncharacterized protein</fullName>
    </submittedName>
</protein>
<gene>
    <name evidence="2" type="ORF">GCM10012284_51350</name>
</gene>
<dbReference type="AlphaFoldDB" id="A0A8J3FRC1"/>
<dbReference type="InterPro" id="IPR046658">
    <property type="entry name" value="DUF6767"/>
</dbReference>
<comment type="caution">
    <text evidence="2">The sequence shown here is derived from an EMBL/GenBank/DDBJ whole genome shotgun (WGS) entry which is preliminary data.</text>
</comment>
<feature type="region of interest" description="Disordered" evidence="1">
    <location>
        <begin position="50"/>
        <end position="69"/>
    </location>
</feature>
<reference evidence="2" key="1">
    <citation type="journal article" date="2014" name="Int. J. Syst. Evol. Microbiol.">
        <title>Complete genome sequence of Corynebacterium casei LMG S-19264T (=DSM 44701T), isolated from a smear-ripened cheese.</title>
        <authorList>
            <consortium name="US DOE Joint Genome Institute (JGI-PGF)"/>
            <person name="Walter F."/>
            <person name="Albersmeier A."/>
            <person name="Kalinowski J."/>
            <person name="Ruckert C."/>
        </authorList>
    </citation>
    <scope>NUCLEOTIDE SEQUENCE</scope>
    <source>
        <strain evidence="2">CGMCC 4.7299</strain>
    </source>
</reference>
<dbReference type="EMBL" id="BMMX01000034">
    <property type="protein sequence ID" value="GGL10309.1"/>
    <property type="molecule type" value="Genomic_DNA"/>
</dbReference>
<organism evidence="2 3">
    <name type="scientific">Mangrovihabitans endophyticus</name>
    <dbReference type="NCBI Taxonomy" id="1751298"/>
    <lineage>
        <taxon>Bacteria</taxon>
        <taxon>Bacillati</taxon>
        <taxon>Actinomycetota</taxon>
        <taxon>Actinomycetes</taxon>
        <taxon>Micromonosporales</taxon>
        <taxon>Micromonosporaceae</taxon>
        <taxon>Mangrovihabitans</taxon>
    </lineage>
</organism>
<evidence type="ECO:0000313" key="2">
    <source>
        <dbReference type="EMBL" id="GGL10309.1"/>
    </source>
</evidence>
<dbReference type="Pfam" id="PF20555">
    <property type="entry name" value="DUF6767"/>
    <property type="match status" value="1"/>
</dbReference>
<reference evidence="2" key="2">
    <citation type="submission" date="2020-09" db="EMBL/GenBank/DDBJ databases">
        <authorList>
            <person name="Sun Q."/>
            <person name="Zhou Y."/>
        </authorList>
    </citation>
    <scope>NUCLEOTIDE SEQUENCE</scope>
    <source>
        <strain evidence="2">CGMCC 4.7299</strain>
    </source>
</reference>
<evidence type="ECO:0000313" key="3">
    <source>
        <dbReference type="Proteomes" id="UP000656042"/>
    </source>
</evidence>